<dbReference type="SUPFAM" id="SSF56300">
    <property type="entry name" value="Metallo-dependent phosphatases"/>
    <property type="match status" value="1"/>
</dbReference>
<sequence>MNQIYKIVATLLLLIILSACARRAVQISGDQVNIQNEKPFQRFYLFGNVGVNDPDSPAAFDAMLQHINENSKKDDYLLLLGDNVLANSIRKDDEDNKDANQFKKQLEQIAKIDINTLVLPGDHDWNDEGMDGLKKIEEFTEEYLDNDEAFQPENACPLEELNISDQVEMLIVDSQWYIEDWDKNPNFNDECEINTREKFIKVLADELRKARHKTIILAMHHPLYTNGVHGGQLGMRMVTTPKQENAYIPGLGFAYSFVRSQAGLFPQDRYNPLMNDLMREIETAGSGIDRLLVVSSHEESLQYIDRDNIKQVVSGATVSQNIVSLGKKGKFAAGKIGFSEVRVFEDQSSQVLFYLVDEQGNLEQVYSNKLFDEKKPYDIDGITVTNKDAIAASIYSKEETEMSAKDEEFYGKHYRELYGIDVKAPVVMLDTLYGGLRVERAGGGNQTQGLRLIGKGDREYNMRALEKDALQFLKSAGFNELDAERYFGETLPQELIRDFYTSAHPYGAFAVPRLAGAIKLNHTHPKLFWIPKQPVLGDFNDIHGDRLYMIVEKPDDSFDSPHMFGYNKDVESTDDLFAKIREDEKYTVDEEMYIRARVFDMLLGDWDRHEDQWRWAEIKDSEDSEKSRFVAVPRDRDQVFARFDGKLLEFLNSTIGVTKQFGNYGPDIEHINEFSQSAKYLDHAVLQRTTREDWLTAVNYIQKNIDENVVKMAFNEMPKEVKDDLWQQTQEDLLARKSNLENIVNRYYDNFILFQTLKGTDKDDIFFIERLDKETTVKAYRNKDGEAADVLFERSFKDNKTEEIWIYGLDDDDEFTISGSGNSKIQIVIVGGKGDDKYTIENGKNVKIYDFESEKNEVEKRNGASVVLRDDYDINHYNHRKAPTSKLGFGAQVTYNPDDGVRPQISISKSVLGYERNPYSLKYGIEADYRSLTQAAIFQGHLAKANILGHWNLRADALITTNNYTQNFFGYGNNTTFDGDTDFDDNRVLMQRQEASLSIYKHGDYGSDFQFGIQYRGIEVEPDITRSALIDNQRDDYLDYTFKYLFDSYDNERFKTRGMHLENVLSFTDNLANGENFLSIDPSLTFWNALDDERKLIVQSRVAGQLRIGDEPVFYQAARLGADRGLRSYRQDRFTGNYAANASLDLKYDARPIKTKLLPLYWMPFIGVDAGRVWITGESSDRIHYSYGGGAHLSLTGLGRIEATYFHGPEGGRLGVGLFLGF</sequence>
<organism evidence="3 4">
    <name type="scientific">Nonlabens ponticola</name>
    <dbReference type="NCBI Taxonomy" id="2496866"/>
    <lineage>
        <taxon>Bacteria</taxon>
        <taxon>Pseudomonadati</taxon>
        <taxon>Bacteroidota</taxon>
        <taxon>Flavobacteriia</taxon>
        <taxon>Flavobacteriales</taxon>
        <taxon>Flavobacteriaceae</taxon>
        <taxon>Nonlabens</taxon>
    </lineage>
</organism>
<feature type="signal peptide" evidence="1">
    <location>
        <begin position="1"/>
        <end position="21"/>
    </location>
</feature>
<dbReference type="GO" id="GO:0016787">
    <property type="term" value="F:hydrolase activity"/>
    <property type="evidence" value="ECO:0007669"/>
    <property type="project" value="InterPro"/>
</dbReference>
<dbReference type="KEGG" id="noj:EJ995_08535"/>
<evidence type="ECO:0000259" key="2">
    <source>
        <dbReference type="Pfam" id="PF00149"/>
    </source>
</evidence>
<dbReference type="Pfam" id="PF00149">
    <property type="entry name" value="Metallophos"/>
    <property type="match status" value="1"/>
</dbReference>
<keyword evidence="1" id="KW-0732">Signal</keyword>
<evidence type="ECO:0000313" key="4">
    <source>
        <dbReference type="Proteomes" id="UP000279600"/>
    </source>
</evidence>
<gene>
    <name evidence="3" type="ORF">EJ995_08535</name>
</gene>
<name>A0A3S9MYP9_9FLAO</name>
<keyword evidence="4" id="KW-1185">Reference proteome</keyword>
<accession>A0A3S9MYP9</accession>
<dbReference type="Gene3D" id="3.60.21.10">
    <property type="match status" value="1"/>
</dbReference>
<reference evidence="3 4" key="1">
    <citation type="submission" date="2018-12" db="EMBL/GenBank/DDBJ databases">
        <title>Complete genome of Nonlabens sp. MJ115.</title>
        <authorList>
            <person name="Choi H.S."/>
            <person name="Jung J."/>
        </authorList>
    </citation>
    <scope>NUCLEOTIDE SEQUENCE [LARGE SCALE GENOMIC DNA]</scope>
    <source>
        <strain evidence="3 4">MJ115</strain>
    </source>
</reference>
<feature type="chain" id="PRO_5019396468" description="Calcineurin-like phosphoesterase domain-containing protein" evidence="1">
    <location>
        <begin position="22"/>
        <end position="1222"/>
    </location>
</feature>
<evidence type="ECO:0000256" key="1">
    <source>
        <dbReference type="SAM" id="SignalP"/>
    </source>
</evidence>
<dbReference type="EMBL" id="CP034549">
    <property type="protein sequence ID" value="AZQ44279.1"/>
    <property type="molecule type" value="Genomic_DNA"/>
</dbReference>
<dbReference type="InterPro" id="IPR004843">
    <property type="entry name" value="Calcineurin-like_PHP"/>
</dbReference>
<dbReference type="PROSITE" id="PS51257">
    <property type="entry name" value="PROKAR_LIPOPROTEIN"/>
    <property type="match status" value="1"/>
</dbReference>
<dbReference type="AlphaFoldDB" id="A0A3S9MYP9"/>
<feature type="domain" description="Calcineurin-like phosphoesterase" evidence="2">
    <location>
        <begin position="55"/>
        <end position="237"/>
    </location>
</feature>
<dbReference type="OrthoDB" id="333971at2"/>
<dbReference type="Proteomes" id="UP000279600">
    <property type="component" value="Chromosome"/>
</dbReference>
<proteinExistence type="predicted"/>
<dbReference type="RefSeq" id="WP_126447561.1">
    <property type="nucleotide sequence ID" value="NZ_CP034549.1"/>
</dbReference>
<protein>
    <recommendedName>
        <fullName evidence="2">Calcineurin-like phosphoesterase domain-containing protein</fullName>
    </recommendedName>
</protein>
<dbReference type="InterPro" id="IPR029052">
    <property type="entry name" value="Metallo-depent_PP-like"/>
</dbReference>
<evidence type="ECO:0000313" key="3">
    <source>
        <dbReference type="EMBL" id="AZQ44279.1"/>
    </source>
</evidence>